<feature type="domain" description="PE-PPE" evidence="2">
    <location>
        <begin position="83"/>
        <end position="297"/>
    </location>
</feature>
<gene>
    <name evidence="3" type="ORF">MDUV_35980</name>
</gene>
<feature type="compositionally biased region" description="Basic and acidic residues" evidence="1">
    <location>
        <begin position="405"/>
        <end position="433"/>
    </location>
</feature>
<dbReference type="AlphaFoldDB" id="A0A7I7K593"/>
<feature type="compositionally biased region" description="Acidic residues" evidence="1">
    <location>
        <begin position="386"/>
        <end position="396"/>
    </location>
</feature>
<feature type="compositionally biased region" description="Low complexity" evidence="1">
    <location>
        <begin position="354"/>
        <end position="366"/>
    </location>
</feature>
<protein>
    <recommendedName>
        <fullName evidence="2">PE-PPE domain-containing protein</fullName>
    </recommendedName>
</protein>
<evidence type="ECO:0000259" key="2">
    <source>
        <dbReference type="Pfam" id="PF08237"/>
    </source>
</evidence>
<reference evidence="3 4" key="1">
    <citation type="journal article" date="2019" name="Emerg. Microbes Infect.">
        <title>Comprehensive subspecies identification of 175 nontuberculous mycobacteria species based on 7547 genomic profiles.</title>
        <authorList>
            <person name="Matsumoto Y."/>
            <person name="Kinjo T."/>
            <person name="Motooka D."/>
            <person name="Nabeya D."/>
            <person name="Jung N."/>
            <person name="Uechi K."/>
            <person name="Horii T."/>
            <person name="Iida T."/>
            <person name="Fujita J."/>
            <person name="Nakamura S."/>
        </authorList>
    </citation>
    <scope>NUCLEOTIDE SEQUENCE [LARGE SCALE GENOMIC DNA]</scope>
    <source>
        <strain evidence="3 4">JCM 6396</strain>
    </source>
</reference>
<organism evidence="3 4">
    <name type="scientific">Mycolicibacterium duvalii</name>
    <dbReference type="NCBI Taxonomy" id="39688"/>
    <lineage>
        <taxon>Bacteria</taxon>
        <taxon>Bacillati</taxon>
        <taxon>Actinomycetota</taxon>
        <taxon>Actinomycetes</taxon>
        <taxon>Mycobacteriales</taxon>
        <taxon>Mycobacteriaceae</taxon>
        <taxon>Mycolicibacterium</taxon>
    </lineage>
</organism>
<evidence type="ECO:0000313" key="4">
    <source>
        <dbReference type="Proteomes" id="UP000467006"/>
    </source>
</evidence>
<dbReference type="EMBL" id="AP022563">
    <property type="protein sequence ID" value="BBX18738.1"/>
    <property type="molecule type" value="Genomic_DNA"/>
</dbReference>
<feature type="region of interest" description="Disordered" evidence="1">
    <location>
        <begin position="321"/>
        <end position="340"/>
    </location>
</feature>
<name>A0A7I7K593_9MYCO</name>
<keyword evidence="4" id="KW-1185">Reference proteome</keyword>
<dbReference type="InterPro" id="IPR013228">
    <property type="entry name" value="PE-PPE_C"/>
</dbReference>
<dbReference type="OrthoDB" id="4568361at2"/>
<dbReference type="RefSeq" id="WP_098006393.1">
    <property type="nucleotide sequence ID" value="NZ_AP022563.1"/>
</dbReference>
<dbReference type="Gene3D" id="3.40.50.1820">
    <property type="entry name" value="alpha/beta hydrolase"/>
    <property type="match status" value="1"/>
</dbReference>
<evidence type="ECO:0000256" key="1">
    <source>
        <dbReference type="SAM" id="MobiDB-lite"/>
    </source>
</evidence>
<proteinExistence type="predicted"/>
<dbReference type="Pfam" id="PF08237">
    <property type="entry name" value="PE-PPE"/>
    <property type="match status" value="1"/>
</dbReference>
<accession>A0A7I7K593</accession>
<dbReference type="Proteomes" id="UP000467006">
    <property type="component" value="Chromosome"/>
</dbReference>
<evidence type="ECO:0000313" key="3">
    <source>
        <dbReference type="EMBL" id="BBX18738.1"/>
    </source>
</evidence>
<dbReference type="InterPro" id="IPR029058">
    <property type="entry name" value="AB_hydrolase_fold"/>
</dbReference>
<dbReference type="SUPFAM" id="SSF53474">
    <property type="entry name" value="alpha/beta-Hydrolases"/>
    <property type="match status" value="1"/>
</dbReference>
<feature type="region of interest" description="Disordered" evidence="1">
    <location>
        <begin position="350"/>
        <end position="433"/>
    </location>
</feature>
<dbReference type="KEGG" id="mdu:MDUV_35980"/>
<sequence>MAKHRAKKTRRRTASTSAIGVAAVAVAGAAVLGATPTLATGPDLLAALHYLRGTNIGTIPTDEQFTDFIDEVLVGADVVQPEQPYQKVPYNAGFRPFSRGGFRDLTYDASVAQGVELLTGQNPAPGDVIFGFSQGAVAASAYKGQHTGNTYILVANPGRANGGVLQRFKGIKLPLIDVSFTGATPNNGDFTIDVARQYDGWADFPTYLWNPVAVANALMGIALVHGDTQFELTAEDLEAAREAGSDYYQFDDDSNTAYYVIRTYPVPLLMPLQSFLPAPVIAALDAPLRAFIETAYDRSDYSEPTRASLFKPLWPRKVEPAAEASTASVDSPAPEMDALDDTLDDDAARRQAETPEPAETHAPAATSELIGVDEADEAADPRQDVPEPETAADSDESGAAQESDAPERRHADRDRQQRRGGADQSRRDRSDAA</sequence>